<keyword evidence="1" id="KW-0812">Transmembrane</keyword>
<keyword evidence="1" id="KW-1133">Transmembrane helix</keyword>
<evidence type="ECO:0000256" key="1">
    <source>
        <dbReference type="SAM" id="Phobius"/>
    </source>
</evidence>
<organism evidence="2 3">
    <name type="scientific">Nakamurella panacisegetis</name>
    <dbReference type="NCBI Taxonomy" id="1090615"/>
    <lineage>
        <taxon>Bacteria</taxon>
        <taxon>Bacillati</taxon>
        <taxon>Actinomycetota</taxon>
        <taxon>Actinomycetes</taxon>
        <taxon>Nakamurellales</taxon>
        <taxon>Nakamurellaceae</taxon>
        <taxon>Nakamurella</taxon>
    </lineage>
</organism>
<accession>A0A1H0K3E2</accession>
<dbReference type="STRING" id="1090615.SAMN04515671_1142"/>
<dbReference type="Proteomes" id="UP000198741">
    <property type="component" value="Chromosome I"/>
</dbReference>
<dbReference type="EMBL" id="LT629710">
    <property type="protein sequence ID" value="SDO50221.1"/>
    <property type="molecule type" value="Genomic_DNA"/>
</dbReference>
<keyword evidence="3" id="KW-1185">Reference proteome</keyword>
<evidence type="ECO:0000313" key="3">
    <source>
        <dbReference type="Proteomes" id="UP000198741"/>
    </source>
</evidence>
<reference evidence="2 3" key="1">
    <citation type="submission" date="2016-10" db="EMBL/GenBank/DDBJ databases">
        <authorList>
            <person name="de Groot N.N."/>
        </authorList>
    </citation>
    <scope>NUCLEOTIDE SEQUENCE [LARGE SCALE GENOMIC DNA]</scope>
    <source>
        <strain evidence="3">P4-7,KCTC 19426,CECT 7604</strain>
    </source>
</reference>
<dbReference type="AlphaFoldDB" id="A0A1H0K3E2"/>
<proteinExistence type="predicted"/>
<sequence>MLLVVVLIVLAILFGIGGLVLTGLKWLLIIALVLLIAGVISGVLGRGRTKV</sequence>
<evidence type="ECO:0000313" key="2">
    <source>
        <dbReference type="EMBL" id="SDO50221.1"/>
    </source>
</evidence>
<name>A0A1H0K3E2_9ACTN</name>
<protein>
    <submittedName>
        <fullName evidence="2">Uncharacterized protein</fullName>
    </submittedName>
</protein>
<keyword evidence="1" id="KW-0472">Membrane</keyword>
<gene>
    <name evidence="2" type="ORF">SAMN04515671_1142</name>
</gene>
<feature type="transmembrane region" description="Helical" evidence="1">
    <location>
        <begin position="28"/>
        <end position="45"/>
    </location>
</feature>